<dbReference type="GO" id="GO:0072344">
    <property type="term" value="P:rescue of stalled ribosome"/>
    <property type="evidence" value="ECO:0007669"/>
    <property type="project" value="TreeGrafter"/>
</dbReference>
<evidence type="ECO:0000313" key="2">
    <source>
        <dbReference type="EMBL" id="HIS82470.1"/>
    </source>
</evidence>
<comment type="caution">
    <text evidence="2">The sequence shown here is derived from an EMBL/GenBank/DDBJ whole genome shotgun (WGS) entry which is preliminary data.</text>
</comment>
<dbReference type="GO" id="GO:1990112">
    <property type="term" value="C:RQC complex"/>
    <property type="evidence" value="ECO:0007669"/>
    <property type="project" value="TreeGrafter"/>
</dbReference>
<sequence length="464" mass="54158">FDSLTLKSWIEENRDFLTGARIQKIQQPTRRDFVLTLRSSGETRKLYININPQYYHVCFMSKENEKRRLIEIPQKPPMFCMLLRKYLENALISKVNQPPYERILEFYIETYNELSEKIYLCLAVELMGKHSNVVLYNDDTNVILGCAHNVGAEKSREREMAGGLPYVYPPVKPQGWYGGAFAQENPNENIDAYYAKCIFDDKFKHLKDACRQIVFSKLKKDKNSLAKMEYKLNHSQDFDKYRHLGDLIMANLYNLKDYSKFVRVFDYLKNEEINIELDEQLTLKENANAFYKFYNKGKTTIAKLTEFIEKTNADINYFEQILYSLEISDSIEELLEIKSEITQEKLKKTTEKSSYEPMTMEIDGFKVFIGKNNRQNDYIVSKLAKDEDFWFHTKDCAGSHVLLKCSEPSDDLILKCAELAKKYSSGALSSKVGVIYTKRKFLKKPPGANLGYVTYKSEKEIIID</sequence>
<dbReference type="Proteomes" id="UP000824139">
    <property type="component" value="Unassembled WGS sequence"/>
</dbReference>
<feature type="domain" description="NFACT RNA-binding" evidence="1">
    <location>
        <begin position="361"/>
        <end position="447"/>
    </location>
</feature>
<evidence type="ECO:0000259" key="1">
    <source>
        <dbReference type="Pfam" id="PF05670"/>
    </source>
</evidence>
<name>A0A9D1FV14_9BACT</name>
<dbReference type="InterPro" id="IPR051608">
    <property type="entry name" value="RQC_Subunit_NEMF"/>
</dbReference>
<protein>
    <submittedName>
        <fullName evidence="2">NFACT family protein</fullName>
    </submittedName>
</protein>
<dbReference type="GO" id="GO:0043023">
    <property type="term" value="F:ribosomal large subunit binding"/>
    <property type="evidence" value="ECO:0007669"/>
    <property type="project" value="TreeGrafter"/>
</dbReference>
<dbReference type="InterPro" id="IPR008532">
    <property type="entry name" value="NFACT_RNA-bd"/>
</dbReference>
<dbReference type="GO" id="GO:0000049">
    <property type="term" value="F:tRNA binding"/>
    <property type="evidence" value="ECO:0007669"/>
    <property type="project" value="TreeGrafter"/>
</dbReference>
<organism evidence="2 3">
    <name type="scientific">Candidatus Scatenecus faecavium</name>
    <dbReference type="NCBI Taxonomy" id="2840915"/>
    <lineage>
        <taxon>Bacteria</taxon>
        <taxon>Candidatus Scatenecus</taxon>
    </lineage>
</organism>
<dbReference type="PANTHER" id="PTHR15239">
    <property type="entry name" value="NUCLEAR EXPORT MEDIATOR FACTOR NEMF"/>
    <property type="match status" value="1"/>
</dbReference>
<evidence type="ECO:0000313" key="3">
    <source>
        <dbReference type="Proteomes" id="UP000824139"/>
    </source>
</evidence>
<dbReference type="AlphaFoldDB" id="A0A9D1FV14"/>
<dbReference type="Gene3D" id="2.30.310.10">
    <property type="entry name" value="ibrinogen binding protein from staphylococcus aureus domain"/>
    <property type="match status" value="1"/>
</dbReference>
<dbReference type="Pfam" id="PF05833">
    <property type="entry name" value="NFACT_N"/>
    <property type="match status" value="2"/>
</dbReference>
<reference evidence="2" key="2">
    <citation type="journal article" date="2021" name="PeerJ">
        <title>Extensive microbial diversity within the chicken gut microbiome revealed by metagenomics and culture.</title>
        <authorList>
            <person name="Gilroy R."/>
            <person name="Ravi A."/>
            <person name="Getino M."/>
            <person name="Pursley I."/>
            <person name="Horton D.L."/>
            <person name="Alikhan N.F."/>
            <person name="Baker D."/>
            <person name="Gharbi K."/>
            <person name="Hall N."/>
            <person name="Watson M."/>
            <person name="Adriaenssens E.M."/>
            <person name="Foster-Nyarko E."/>
            <person name="Jarju S."/>
            <person name="Secka A."/>
            <person name="Antonio M."/>
            <person name="Oren A."/>
            <person name="Chaudhuri R.R."/>
            <person name="La Ragione R."/>
            <person name="Hildebrand F."/>
            <person name="Pallen M.J."/>
        </authorList>
    </citation>
    <scope>NUCLEOTIDE SEQUENCE</scope>
    <source>
        <strain evidence="2">CHK152-2994</strain>
    </source>
</reference>
<dbReference type="PANTHER" id="PTHR15239:SF6">
    <property type="entry name" value="RIBOSOME QUALITY CONTROL COMPLEX SUBUNIT NEMF"/>
    <property type="match status" value="1"/>
</dbReference>
<gene>
    <name evidence="2" type="ORF">IAD41_02545</name>
</gene>
<feature type="non-terminal residue" evidence="2">
    <location>
        <position position="1"/>
    </location>
</feature>
<dbReference type="Pfam" id="PF05670">
    <property type="entry name" value="NFACT-R_1"/>
    <property type="match status" value="1"/>
</dbReference>
<accession>A0A9D1FV14</accession>
<proteinExistence type="predicted"/>
<dbReference type="EMBL" id="DVJO01000053">
    <property type="protein sequence ID" value="HIS82470.1"/>
    <property type="molecule type" value="Genomic_DNA"/>
</dbReference>
<reference evidence="2" key="1">
    <citation type="submission" date="2020-10" db="EMBL/GenBank/DDBJ databases">
        <authorList>
            <person name="Gilroy R."/>
        </authorList>
    </citation>
    <scope>NUCLEOTIDE SEQUENCE</scope>
    <source>
        <strain evidence="2">CHK152-2994</strain>
    </source>
</reference>